<dbReference type="AlphaFoldDB" id="A0A4C1ZGE2"/>
<gene>
    <name evidence="2" type="ORF">EVAR_53834_1</name>
</gene>
<dbReference type="EMBL" id="BGZK01001798">
    <property type="protein sequence ID" value="GBP86482.1"/>
    <property type="molecule type" value="Genomic_DNA"/>
</dbReference>
<feature type="region of interest" description="Disordered" evidence="1">
    <location>
        <begin position="1"/>
        <end position="51"/>
    </location>
</feature>
<keyword evidence="3" id="KW-1185">Reference proteome</keyword>
<evidence type="ECO:0000256" key="1">
    <source>
        <dbReference type="SAM" id="MobiDB-lite"/>
    </source>
</evidence>
<organism evidence="2 3">
    <name type="scientific">Eumeta variegata</name>
    <name type="common">Bagworm moth</name>
    <name type="synonym">Eumeta japonica</name>
    <dbReference type="NCBI Taxonomy" id="151549"/>
    <lineage>
        <taxon>Eukaryota</taxon>
        <taxon>Metazoa</taxon>
        <taxon>Ecdysozoa</taxon>
        <taxon>Arthropoda</taxon>
        <taxon>Hexapoda</taxon>
        <taxon>Insecta</taxon>
        <taxon>Pterygota</taxon>
        <taxon>Neoptera</taxon>
        <taxon>Endopterygota</taxon>
        <taxon>Lepidoptera</taxon>
        <taxon>Glossata</taxon>
        <taxon>Ditrysia</taxon>
        <taxon>Tineoidea</taxon>
        <taxon>Psychidae</taxon>
        <taxon>Oiketicinae</taxon>
        <taxon>Eumeta</taxon>
    </lineage>
</organism>
<name>A0A4C1ZGE2_EUMVA</name>
<sequence length="237" mass="26573">MEVDQMKEQKKRASDTCMSEKSESESESDLALFSDESNESNDEGFTQVQSRKARKPFIQARIYPFIGEGTNGFKVATDETDVITMPIPKKTQKSPPLCIHDKDRWLEIRKQCVSKNIVISNARNAAKGLKVQLAAIPDFRNLCALLATLKVAYHTYFLMKEREFHVVLRGLPKELPIEETAPHRAPARAATDNLSYMKATAESRKDPPTNNAPITSSTEDIKAPMSMIFIIDIGALK</sequence>
<accession>A0A4C1ZGE2</accession>
<protein>
    <submittedName>
        <fullName evidence="2">Uncharacterized protein</fullName>
    </submittedName>
</protein>
<feature type="compositionally biased region" description="Basic and acidic residues" evidence="1">
    <location>
        <begin position="1"/>
        <end position="24"/>
    </location>
</feature>
<evidence type="ECO:0000313" key="2">
    <source>
        <dbReference type="EMBL" id="GBP86482.1"/>
    </source>
</evidence>
<evidence type="ECO:0000313" key="3">
    <source>
        <dbReference type="Proteomes" id="UP000299102"/>
    </source>
</evidence>
<dbReference type="Proteomes" id="UP000299102">
    <property type="component" value="Unassembled WGS sequence"/>
</dbReference>
<proteinExistence type="predicted"/>
<comment type="caution">
    <text evidence="2">The sequence shown here is derived from an EMBL/GenBank/DDBJ whole genome shotgun (WGS) entry which is preliminary data.</text>
</comment>
<dbReference type="OrthoDB" id="8123886at2759"/>
<reference evidence="2 3" key="1">
    <citation type="journal article" date="2019" name="Commun. Biol.">
        <title>The bagworm genome reveals a unique fibroin gene that provides high tensile strength.</title>
        <authorList>
            <person name="Kono N."/>
            <person name="Nakamura H."/>
            <person name="Ohtoshi R."/>
            <person name="Tomita M."/>
            <person name="Numata K."/>
            <person name="Arakawa K."/>
        </authorList>
    </citation>
    <scope>NUCLEOTIDE SEQUENCE [LARGE SCALE GENOMIC DNA]</scope>
</reference>